<dbReference type="Pfam" id="PF12625">
    <property type="entry name" value="Arabinose_bd"/>
    <property type="match status" value="1"/>
</dbReference>
<dbReference type="SMART" id="SM00342">
    <property type="entry name" value="HTH_ARAC"/>
    <property type="match status" value="1"/>
</dbReference>
<accession>A0A2W5SUA7</accession>
<comment type="caution">
    <text evidence="5">The sequence shown here is derived from an EMBL/GenBank/DDBJ whole genome shotgun (WGS) entry which is preliminary data.</text>
</comment>
<dbReference type="GO" id="GO:0003700">
    <property type="term" value="F:DNA-binding transcription factor activity"/>
    <property type="evidence" value="ECO:0007669"/>
    <property type="project" value="InterPro"/>
</dbReference>
<reference evidence="5 6" key="1">
    <citation type="submission" date="2017-08" db="EMBL/GenBank/DDBJ databases">
        <title>Infants hospitalized years apart are colonized by the same room-sourced microbial strains.</title>
        <authorList>
            <person name="Brooks B."/>
            <person name="Olm M.R."/>
            <person name="Firek B.A."/>
            <person name="Baker R."/>
            <person name="Thomas B.C."/>
            <person name="Morowitz M.J."/>
            <person name="Banfield J.F."/>
        </authorList>
    </citation>
    <scope>NUCLEOTIDE SEQUENCE [LARGE SCALE GENOMIC DNA]</scope>
    <source>
        <strain evidence="5">S2_003_000_R2_14</strain>
    </source>
</reference>
<evidence type="ECO:0000256" key="1">
    <source>
        <dbReference type="ARBA" id="ARBA00023015"/>
    </source>
</evidence>
<evidence type="ECO:0000313" key="6">
    <source>
        <dbReference type="Proteomes" id="UP000249061"/>
    </source>
</evidence>
<dbReference type="InterPro" id="IPR009057">
    <property type="entry name" value="Homeodomain-like_sf"/>
</dbReference>
<evidence type="ECO:0000313" key="5">
    <source>
        <dbReference type="EMBL" id="PZR06372.1"/>
    </source>
</evidence>
<dbReference type="EMBL" id="QFQP01000038">
    <property type="protein sequence ID" value="PZR06372.1"/>
    <property type="molecule type" value="Genomic_DNA"/>
</dbReference>
<dbReference type="GO" id="GO:0005829">
    <property type="term" value="C:cytosol"/>
    <property type="evidence" value="ECO:0007669"/>
    <property type="project" value="TreeGrafter"/>
</dbReference>
<dbReference type="Pfam" id="PF12833">
    <property type="entry name" value="HTH_18"/>
    <property type="match status" value="1"/>
</dbReference>
<keyword evidence="3" id="KW-0804">Transcription</keyword>
<proteinExistence type="predicted"/>
<dbReference type="InterPro" id="IPR018060">
    <property type="entry name" value="HTH_AraC"/>
</dbReference>
<organism evidence="5 6">
    <name type="scientific">Archangium gephyra</name>
    <dbReference type="NCBI Taxonomy" id="48"/>
    <lineage>
        <taxon>Bacteria</taxon>
        <taxon>Pseudomonadati</taxon>
        <taxon>Myxococcota</taxon>
        <taxon>Myxococcia</taxon>
        <taxon>Myxococcales</taxon>
        <taxon>Cystobacterineae</taxon>
        <taxon>Archangiaceae</taxon>
        <taxon>Archangium</taxon>
    </lineage>
</organism>
<protein>
    <recommendedName>
        <fullName evidence="4">HTH araC/xylS-type domain-containing protein</fullName>
    </recommendedName>
</protein>
<dbReference type="PRINTS" id="PR00032">
    <property type="entry name" value="HTHARAC"/>
</dbReference>
<dbReference type="Gene3D" id="1.10.10.60">
    <property type="entry name" value="Homeodomain-like"/>
    <property type="match status" value="1"/>
</dbReference>
<dbReference type="GO" id="GO:0000976">
    <property type="term" value="F:transcription cis-regulatory region binding"/>
    <property type="evidence" value="ECO:0007669"/>
    <property type="project" value="TreeGrafter"/>
</dbReference>
<dbReference type="PROSITE" id="PS01124">
    <property type="entry name" value="HTH_ARAC_FAMILY_2"/>
    <property type="match status" value="1"/>
</dbReference>
<evidence type="ECO:0000256" key="3">
    <source>
        <dbReference type="ARBA" id="ARBA00023163"/>
    </source>
</evidence>
<dbReference type="InterPro" id="IPR020449">
    <property type="entry name" value="Tscrpt_reg_AraC-type_HTH"/>
</dbReference>
<dbReference type="Proteomes" id="UP000249061">
    <property type="component" value="Unassembled WGS sequence"/>
</dbReference>
<evidence type="ECO:0000259" key="4">
    <source>
        <dbReference type="PROSITE" id="PS01124"/>
    </source>
</evidence>
<sequence length="335" mass="36317">MSLPASYFTHVLEVTRRFGVDDEDVLGDVELGDDVRLELPQIRALVARARALTGEPGLGVYLGLAMRASWHGYLGFAVLVARDVGDALRLGERFIATRTSTLGLRSAVEGRLAVITIDEKEDFGSARDFIVPALAIGLSTIGQAMTGHELEGRVELAMPQAAWFARLAATNPRLTRISFGASAHRLMFDAALLHTPFQLADPNAQKLAAEQCERELAALEAAGGFAPRVRELLFTSAGVRDVDAVARVLAMSARTLKRRLQSEGTSYSELLEAERQHRAELLLSQAMLSVKEVAAQLGYADTAAFSHAFTRWTGQSPSEFQRARAGRAASRAITD</sequence>
<dbReference type="AlphaFoldDB" id="A0A2W5SUA7"/>
<dbReference type="PANTHER" id="PTHR47894:SF1">
    <property type="entry name" value="HTH-TYPE TRANSCRIPTIONAL REGULATOR VQSM"/>
    <property type="match status" value="1"/>
</dbReference>
<keyword evidence="2" id="KW-0238">DNA-binding</keyword>
<feature type="domain" description="HTH araC/xylS-type" evidence="4">
    <location>
        <begin position="242"/>
        <end position="323"/>
    </location>
</feature>
<dbReference type="SUPFAM" id="SSF46689">
    <property type="entry name" value="Homeodomain-like"/>
    <property type="match status" value="1"/>
</dbReference>
<evidence type="ECO:0000256" key="2">
    <source>
        <dbReference type="ARBA" id="ARBA00023125"/>
    </source>
</evidence>
<name>A0A2W5SUA7_9BACT</name>
<gene>
    <name evidence="5" type="ORF">DI536_30325</name>
</gene>
<dbReference type="PANTHER" id="PTHR47894">
    <property type="entry name" value="HTH-TYPE TRANSCRIPTIONAL REGULATOR GADX"/>
    <property type="match status" value="1"/>
</dbReference>
<keyword evidence="1" id="KW-0805">Transcription regulation</keyword>
<dbReference type="InterPro" id="IPR032687">
    <property type="entry name" value="AraC-type_N"/>
</dbReference>